<organism evidence="7 8">
    <name type="scientific">Desulfomarina profundi</name>
    <dbReference type="NCBI Taxonomy" id="2772557"/>
    <lineage>
        <taxon>Bacteria</taxon>
        <taxon>Pseudomonadati</taxon>
        <taxon>Thermodesulfobacteriota</taxon>
        <taxon>Desulfobulbia</taxon>
        <taxon>Desulfobulbales</taxon>
        <taxon>Desulfobulbaceae</taxon>
        <taxon>Desulfomarina</taxon>
    </lineage>
</organism>
<dbReference type="Pfam" id="PF02954">
    <property type="entry name" value="HTH_8"/>
    <property type="match status" value="1"/>
</dbReference>
<evidence type="ECO:0000256" key="5">
    <source>
        <dbReference type="SAM" id="Coils"/>
    </source>
</evidence>
<sequence length="496" mass="56518">MMHTQDIAQDITRLILNQKNLLETIPEMVLLVKGSESIEYMNPSAKAFFGDLCRKGSENKQPQDKTSMALLQVVSDAISENRIGDTLETTLNQLHLEYTLAPFQGYHGDTLYWFFIRDQTKTKAQFEELELFHNSIETILSHKINELKESERMRKNLSKELNTLKEHLKEQPEEGKMVGSSRALSELRDMVFQVAKSDATILITGESGTGKELVANLIRESSSRNEKPFLKINCNTINDSLLESDLFGHEKGSFTGADSRRKGKFEVVDGGTIFLDEIGDISPRMQAALLRVLQDGEIIRVGGNSPIKIDVRVIAATNCDLAAMVQDGSFRLDLFYRLNIINISIPPLRERKDDIVDLVTHFIRKYRQAFKKEINFLPQSILDRLILHDWPGNVRELENVIQRAVLMSKNNTITENELIFDILPGEDLNPPHKNYLQQLDGRPLKAMVAEVEKDFIIHALEKNHGNVAKTVKQLEIGKTAFYDKMKRYNISPKDHK</sequence>
<evidence type="ECO:0000256" key="2">
    <source>
        <dbReference type="ARBA" id="ARBA00022840"/>
    </source>
</evidence>
<dbReference type="RefSeq" id="WP_228857095.1">
    <property type="nucleotide sequence ID" value="NZ_AP024086.1"/>
</dbReference>
<dbReference type="InterPro" id="IPR002197">
    <property type="entry name" value="HTH_Fis"/>
</dbReference>
<protein>
    <recommendedName>
        <fullName evidence="6">Sigma-54 factor interaction domain-containing protein</fullName>
    </recommendedName>
</protein>
<accession>A0A8D5JRG6</accession>
<proteinExistence type="predicted"/>
<dbReference type="Proteomes" id="UP000826725">
    <property type="component" value="Chromosome"/>
</dbReference>
<keyword evidence="1" id="KW-0547">Nucleotide-binding</keyword>
<dbReference type="EMBL" id="AP024086">
    <property type="protein sequence ID" value="BCL61026.1"/>
    <property type="molecule type" value="Genomic_DNA"/>
</dbReference>
<dbReference type="PROSITE" id="PS50045">
    <property type="entry name" value="SIGMA54_INTERACT_4"/>
    <property type="match status" value="1"/>
</dbReference>
<dbReference type="AlphaFoldDB" id="A0A8D5JRG6"/>
<dbReference type="InterPro" id="IPR002078">
    <property type="entry name" value="Sigma_54_int"/>
</dbReference>
<dbReference type="PANTHER" id="PTHR32071:SF57">
    <property type="entry name" value="C4-DICARBOXYLATE TRANSPORT TRANSCRIPTIONAL REGULATORY PROTEIN DCTD"/>
    <property type="match status" value="1"/>
</dbReference>
<dbReference type="Pfam" id="PF25601">
    <property type="entry name" value="AAA_lid_14"/>
    <property type="match status" value="1"/>
</dbReference>
<dbReference type="GO" id="GO:0005524">
    <property type="term" value="F:ATP binding"/>
    <property type="evidence" value="ECO:0007669"/>
    <property type="project" value="UniProtKB-KW"/>
</dbReference>
<dbReference type="GO" id="GO:0006355">
    <property type="term" value="P:regulation of DNA-templated transcription"/>
    <property type="evidence" value="ECO:0007669"/>
    <property type="project" value="InterPro"/>
</dbReference>
<dbReference type="PROSITE" id="PS00675">
    <property type="entry name" value="SIGMA54_INTERACT_1"/>
    <property type="match status" value="1"/>
</dbReference>
<dbReference type="InterPro" id="IPR025662">
    <property type="entry name" value="Sigma_54_int_dom_ATP-bd_1"/>
</dbReference>
<dbReference type="Pfam" id="PF00158">
    <property type="entry name" value="Sigma54_activat"/>
    <property type="match status" value="1"/>
</dbReference>
<evidence type="ECO:0000256" key="1">
    <source>
        <dbReference type="ARBA" id="ARBA00022741"/>
    </source>
</evidence>
<dbReference type="PANTHER" id="PTHR32071">
    <property type="entry name" value="TRANSCRIPTIONAL REGULATORY PROTEIN"/>
    <property type="match status" value="1"/>
</dbReference>
<evidence type="ECO:0000313" key="8">
    <source>
        <dbReference type="Proteomes" id="UP000826725"/>
    </source>
</evidence>
<dbReference type="InterPro" id="IPR003593">
    <property type="entry name" value="AAA+_ATPase"/>
</dbReference>
<dbReference type="FunFam" id="3.40.50.300:FF:000006">
    <property type="entry name" value="DNA-binding transcriptional regulator NtrC"/>
    <property type="match status" value="1"/>
</dbReference>
<dbReference type="InterPro" id="IPR025944">
    <property type="entry name" value="Sigma_54_int_dom_CS"/>
</dbReference>
<reference evidence="7" key="1">
    <citation type="submission" date="2020-09" db="EMBL/GenBank/DDBJ databases">
        <title>Desulfogranum mesoprofundum gen. nov., sp. nov., a novel mesophilic, sulfate-reducing chemolithoautotroph isolated from a deep-sea hydrothermal vent chimney in the Suiyo Seamount.</title>
        <authorList>
            <person name="Hashimoto Y."/>
            <person name="Nakagawa S."/>
        </authorList>
    </citation>
    <scope>NUCLEOTIDE SEQUENCE</scope>
    <source>
        <strain evidence="7">KT2</strain>
    </source>
</reference>
<dbReference type="KEGG" id="dbk:DGMP_17190"/>
<keyword evidence="2" id="KW-0067">ATP-binding</keyword>
<evidence type="ECO:0000313" key="7">
    <source>
        <dbReference type="EMBL" id="BCL61026.1"/>
    </source>
</evidence>
<feature type="domain" description="Sigma-54 factor interaction" evidence="6">
    <location>
        <begin position="177"/>
        <end position="406"/>
    </location>
</feature>
<evidence type="ECO:0000256" key="3">
    <source>
        <dbReference type="ARBA" id="ARBA00023015"/>
    </source>
</evidence>
<feature type="coiled-coil region" evidence="5">
    <location>
        <begin position="140"/>
        <end position="174"/>
    </location>
</feature>
<dbReference type="SMART" id="SM00382">
    <property type="entry name" value="AAA"/>
    <property type="match status" value="1"/>
</dbReference>
<dbReference type="CDD" id="cd00009">
    <property type="entry name" value="AAA"/>
    <property type="match status" value="1"/>
</dbReference>
<keyword evidence="5" id="KW-0175">Coiled coil</keyword>
<dbReference type="InterPro" id="IPR058031">
    <property type="entry name" value="AAA_lid_NorR"/>
</dbReference>
<dbReference type="PROSITE" id="PS00688">
    <property type="entry name" value="SIGMA54_INTERACT_3"/>
    <property type="match status" value="1"/>
</dbReference>
<evidence type="ECO:0000259" key="6">
    <source>
        <dbReference type="PROSITE" id="PS50045"/>
    </source>
</evidence>
<dbReference type="GO" id="GO:0043565">
    <property type="term" value="F:sequence-specific DNA binding"/>
    <property type="evidence" value="ECO:0007669"/>
    <property type="project" value="InterPro"/>
</dbReference>
<keyword evidence="4" id="KW-0804">Transcription</keyword>
<evidence type="ECO:0000256" key="4">
    <source>
        <dbReference type="ARBA" id="ARBA00023163"/>
    </source>
</evidence>
<keyword evidence="8" id="KW-1185">Reference proteome</keyword>
<keyword evidence="3" id="KW-0805">Transcription regulation</keyword>
<name>A0A8D5JRG6_9BACT</name>
<gene>
    <name evidence="7" type="ORF">DGMP_17190</name>
</gene>